<gene>
    <name evidence="3" type="ORF">BCF44_101246</name>
</gene>
<keyword evidence="4" id="KW-1185">Reference proteome</keyword>
<keyword evidence="2" id="KW-1133">Transmembrane helix</keyword>
<protein>
    <submittedName>
        <fullName evidence="3">Uncharacterized protein</fullName>
    </submittedName>
</protein>
<feature type="transmembrane region" description="Helical" evidence="2">
    <location>
        <begin position="127"/>
        <end position="146"/>
    </location>
</feature>
<evidence type="ECO:0000313" key="3">
    <source>
        <dbReference type="EMBL" id="REH55229.1"/>
    </source>
</evidence>
<evidence type="ECO:0000313" key="4">
    <source>
        <dbReference type="Proteomes" id="UP000256269"/>
    </source>
</evidence>
<organism evidence="3 4">
    <name type="scientific">Kutzneria buriramensis</name>
    <dbReference type="NCBI Taxonomy" id="1045776"/>
    <lineage>
        <taxon>Bacteria</taxon>
        <taxon>Bacillati</taxon>
        <taxon>Actinomycetota</taxon>
        <taxon>Actinomycetes</taxon>
        <taxon>Pseudonocardiales</taxon>
        <taxon>Pseudonocardiaceae</taxon>
        <taxon>Kutzneria</taxon>
    </lineage>
</organism>
<dbReference type="EMBL" id="QUNO01000001">
    <property type="protein sequence ID" value="REH55229.1"/>
    <property type="molecule type" value="Genomic_DNA"/>
</dbReference>
<accession>A0A3E0I9C3</accession>
<keyword evidence="2" id="KW-0812">Transmembrane</keyword>
<feature type="compositionally biased region" description="Low complexity" evidence="1">
    <location>
        <begin position="156"/>
        <end position="168"/>
    </location>
</feature>
<evidence type="ECO:0000256" key="2">
    <source>
        <dbReference type="SAM" id="Phobius"/>
    </source>
</evidence>
<dbReference type="AlphaFoldDB" id="A0A3E0I9C3"/>
<name>A0A3E0I9C3_9PSEU</name>
<reference evidence="3 4" key="1">
    <citation type="submission" date="2018-08" db="EMBL/GenBank/DDBJ databases">
        <title>Genomic Encyclopedia of Archaeal and Bacterial Type Strains, Phase II (KMG-II): from individual species to whole genera.</title>
        <authorList>
            <person name="Goeker M."/>
        </authorList>
    </citation>
    <scope>NUCLEOTIDE SEQUENCE [LARGE SCALE GENOMIC DNA]</scope>
    <source>
        <strain evidence="3 4">DSM 45791</strain>
    </source>
</reference>
<dbReference type="Proteomes" id="UP000256269">
    <property type="component" value="Unassembled WGS sequence"/>
</dbReference>
<sequence length="191" mass="18979">MTPAVPGQAAAADSADPVVSLPMARWLEQFTAAIETVPASTAAEAVTGDGDGAAPVVHTVGPVAAGSGEQSRTGALAARYAQALAAQSCDLAQAVAAQDRDVVGEIAAAVVVRQTMLTGLSDVPEMVIARAVVAAAAVVIYAVRALSAATRRRSRVTSTGLSSSSGTAPLTCSGARSSHAGRRCAQAPCVR</sequence>
<evidence type="ECO:0000256" key="1">
    <source>
        <dbReference type="SAM" id="MobiDB-lite"/>
    </source>
</evidence>
<keyword evidence="2" id="KW-0472">Membrane</keyword>
<feature type="region of interest" description="Disordered" evidence="1">
    <location>
        <begin position="154"/>
        <end position="176"/>
    </location>
</feature>
<proteinExistence type="predicted"/>
<comment type="caution">
    <text evidence="3">The sequence shown here is derived from an EMBL/GenBank/DDBJ whole genome shotgun (WGS) entry which is preliminary data.</text>
</comment>